<accession>A0A1H9LHD4</accession>
<keyword evidence="9" id="KW-0482">Metalloprotease</keyword>
<keyword evidence="7" id="KW-0479">Metal-binding</keyword>
<dbReference type="GO" id="GO:0008237">
    <property type="term" value="F:metallopeptidase activity"/>
    <property type="evidence" value="ECO:0007669"/>
    <property type="project" value="UniProtKB-KW"/>
</dbReference>
<dbReference type="Gene3D" id="3.40.1830.10">
    <property type="entry name" value="Thermophilic metalloprotease (M29)"/>
    <property type="match status" value="1"/>
</dbReference>
<evidence type="ECO:0000256" key="2">
    <source>
        <dbReference type="ARBA" id="ARBA00001946"/>
    </source>
</evidence>
<dbReference type="GO" id="GO:0004177">
    <property type="term" value="F:aminopeptidase activity"/>
    <property type="evidence" value="ECO:0007669"/>
    <property type="project" value="UniProtKB-KW"/>
</dbReference>
<dbReference type="FunCoup" id="A0A1H9LHD4">
    <property type="interactions" value="1"/>
</dbReference>
<gene>
    <name evidence="10" type="ORF">SAMN05444359_12437</name>
</gene>
<dbReference type="GO" id="GO:0006508">
    <property type="term" value="P:proteolysis"/>
    <property type="evidence" value="ECO:0007669"/>
    <property type="project" value="UniProtKB-KW"/>
</dbReference>
<keyword evidence="11" id="KW-1185">Reference proteome</keyword>
<dbReference type="EMBL" id="FOFB01000024">
    <property type="protein sequence ID" value="SER10778.1"/>
    <property type="molecule type" value="Genomic_DNA"/>
</dbReference>
<keyword evidence="8" id="KW-0378">Hydrolase</keyword>
<evidence type="ECO:0000256" key="9">
    <source>
        <dbReference type="ARBA" id="ARBA00023049"/>
    </source>
</evidence>
<dbReference type="InParanoid" id="A0A1H9LHD4"/>
<dbReference type="RefSeq" id="WP_090171618.1">
    <property type="nucleotide sequence ID" value="NZ_FOFB01000024.1"/>
</dbReference>
<dbReference type="Pfam" id="PF02073">
    <property type="entry name" value="Peptidase_M29"/>
    <property type="match status" value="1"/>
</dbReference>
<comment type="cofactor">
    <cofactor evidence="1">
        <name>Co(2+)</name>
        <dbReference type="ChEBI" id="CHEBI:48828"/>
    </cofactor>
</comment>
<dbReference type="AlphaFoldDB" id="A0A1H9LHD4"/>
<comment type="cofactor">
    <cofactor evidence="2">
        <name>Mg(2+)</name>
        <dbReference type="ChEBI" id="CHEBI:18420"/>
    </cofactor>
</comment>
<evidence type="ECO:0000256" key="3">
    <source>
        <dbReference type="ARBA" id="ARBA00001947"/>
    </source>
</evidence>
<dbReference type="OrthoDB" id="9803993at2"/>
<sequence>MTNTQLNAYAHLLVNYCVSLQPGERLFVNTTVLATPLLKEIKREVLKAGGHLEYSLGVEGMGEIMREHGNEEQFAYVPTLYREAIEHFEAYINIRAPFNLRQPPAADNLRAAQRDAMSPIVKTYFERTADRRLKRSLCVYPCPALAAEAEMSLEEYTAFVMQATKVDQPDPKAAWLEVRRRQQAVVDHLNSCTTFRYINDRSDITFTTNGRTWINSDGQTNMPSGEVYTSPEETSANGHIYFDYPAIRDGKTVQGVTLKVKDGEIYEWHADSGQEVLDETFDIPGTRRFGEAAVGTNYTIDRFSKNILFDEKIGGTVHMAIGQSYAQAGGKNESSVHWDMIADMKQGGRILADGKEIYRDGRFIAELWS</sequence>
<dbReference type="PANTHER" id="PTHR34448:SF1">
    <property type="entry name" value="BLL6088 PROTEIN"/>
    <property type="match status" value="1"/>
</dbReference>
<keyword evidence="6" id="KW-0645">Protease</keyword>
<dbReference type="PANTHER" id="PTHR34448">
    <property type="entry name" value="AMINOPEPTIDASE"/>
    <property type="match status" value="1"/>
</dbReference>
<dbReference type="STRING" id="478744.SAMN05444359_12437"/>
<proteinExistence type="inferred from homology"/>
<dbReference type="InterPro" id="IPR052170">
    <property type="entry name" value="M29_Exopeptidase"/>
</dbReference>
<evidence type="ECO:0000256" key="4">
    <source>
        <dbReference type="ARBA" id="ARBA00008236"/>
    </source>
</evidence>
<comment type="cofactor">
    <cofactor evidence="3">
        <name>Zn(2+)</name>
        <dbReference type="ChEBI" id="CHEBI:29105"/>
    </cofactor>
</comment>
<keyword evidence="5 10" id="KW-0031">Aminopeptidase</keyword>
<reference evidence="11" key="1">
    <citation type="submission" date="2016-10" db="EMBL/GenBank/DDBJ databases">
        <authorList>
            <person name="Varghese N."/>
            <person name="Submissions S."/>
        </authorList>
    </citation>
    <scope>NUCLEOTIDE SEQUENCE [LARGE SCALE GENOMIC DNA]</scope>
    <source>
        <strain evidence="11">DSM 24740</strain>
    </source>
</reference>
<evidence type="ECO:0000256" key="1">
    <source>
        <dbReference type="ARBA" id="ARBA00001941"/>
    </source>
</evidence>
<evidence type="ECO:0000256" key="6">
    <source>
        <dbReference type="ARBA" id="ARBA00022670"/>
    </source>
</evidence>
<dbReference type="InterPro" id="IPR035097">
    <property type="entry name" value="M29_N-terminal"/>
</dbReference>
<evidence type="ECO:0000313" key="10">
    <source>
        <dbReference type="EMBL" id="SER10778.1"/>
    </source>
</evidence>
<dbReference type="GO" id="GO:0046872">
    <property type="term" value="F:metal ion binding"/>
    <property type="evidence" value="ECO:0007669"/>
    <property type="project" value="UniProtKB-KW"/>
</dbReference>
<comment type="similarity">
    <text evidence="4">Belongs to the peptidase M29 family.</text>
</comment>
<dbReference type="Proteomes" id="UP000199021">
    <property type="component" value="Unassembled WGS sequence"/>
</dbReference>
<dbReference type="InterPro" id="IPR000787">
    <property type="entry name" value="Peptidase_M29"/>
</dbReference>
<evidence type="ECO:0000256" key="5">
    <source>
        <dbReference type="ARBA" id="ARBA00022438"/>
    </source>
</evidence>
<evidence type="ECO:0000313" key="11">
    <source>
        <dbReference type="Proteomes" id="UP000199021"/>
    </source>
</evidence>
<evidence type="ECO:0000256" key="8">
    <source>
        <dbReference type="ARBA" id="ARBA00022801"/>
    </source>
</evidence>
<protein>
    <submittedName>
        <fullName evidence="10">Aminopeptidase</fullName>
    </submittedName>
</protein>
<name>A0A1H9LHD4_9BACT</name>
<evidence type="ECO:0000256" key="7">
    <source>
        <dbReference type="ARBA" id="ARBA00022723"/>
    </source>
</evidence>
<organism evidence="10 11">
    <name type="scientific">Neolewinella agarilytica</name>
    <dbReference type="NCBI Taxonomy" id="478744"/>
    <lineage>
        <taxon>Bacteria</taxon>
        <taxon>Pseudomonadati</taxon>
        <taxon>Bacteroidota</taxon>
        <taxon>Saprospiria</taxon>
        <taxon>Saprospirales</taxon>
        <taxon>Lewinellaceae</taxon>
        <taxon>Neolewinella</taxon>
    </lineage>
</organism>
<dbReference type="SUPFAM" id="SSF144052">
    <property type="entry name" value="Thermophilic metalloprotease-like"/>
    <property type="match status" value="1"/>
</dbReference>